<protein>
    <submittedName>
        <fullName evidence="2">Uncharacterized protein</fullName>
    </submittedName>
</protein>
<gene>
    <name evidence="2" type="ORF">MONAX_5E017377</name>
</gene>
<accession>A0A5E4A9Q8</accession>
<feature type="region of interest" description="Disordered" evidence="1">
    <location>
        <begin position="32"/>
        <end position="67"/>
    </location>
</feature>
<organism evidence="2 3">
    <name type="scientific">Marmota monax</name>
    <name type="common">Woodchuck</name>
    <dbReference type="NCBI Taxonomy" id="9995"/>
    <lineage>
        <taxon>Eukaryota</taxon>
        <taxon>Metazoa</taxon>
        <taxon>Chordata</taxon>
        <taxon>Craniata</taxon>
        <taxon>Vertebrata</taxon>
        <taxon>Euteleostomi</taxon>
        <taxon>Mammalia</taxon>
        <taxon>Eutheria</taxon>
        <taxon>Euarchontoglires</taxon>
        <taxon>Glires</taxon>
        <taxon>Rodentia</taxon>
        <taxon>Sciuromorpha</taxon>
        <taxon>Sciuridae</taxon>
        <taxon>Xerinae</taxon>
        <taxon>Marmotini</taxon>
        <taxon>Marmota</taxon>
    </lineage>
</organism>
<evidence type="ECO:0000313" key="2">
    <source>
        <dbReference type="EMBL" id="VTJ53779.1"/>
    </source>
</evidence>
<comment type="caution">
    <text evidence="2">The sequence shown here is derived from an EMBL/GenBank/DDBJ whole genome shotgun (WGS) entry which is preliminary data.</text>
</comment>
<feature type="compositionally biased region" description="Polar residues" evidence="1">
    <location>
        <begin position="41"/>
        <end position="55"/>
    </location>
</feature>
<evidence type="ECO:0000313" key="3">
    <source>
        <dbReference type="Proteomes" id="UP000335636"/>
    </source>
</evidence>
<keyword evidence="3" id="KW-1185">Reference proteome</keyword>
<proteinExistence type="predicted"/>
<reference evidence="2" key="1">
    <citation type="submission" date="2019-04" db="EMBL/GenBank/DDBJ databases">
        <authorList>
            <person name="Alioto T."/>
            <person name="Alioto T."/>
        </authorList>
    </citation>
    <scope>NUCLEOTIDE SEQUENCE [LARGE SCALE GENOMIC DNA]</scope>
</reference>
<sequence length="128" mass="13689">MDPPRAAHPRPAPRRVYADRCPAPACARALQPGEGRLRLPSKTSLCEESSPSTGLLSRHPSDSLPSAAAKPALVSRVFLGGGEKIERRTGYLIGQRNALGTRLRPANLQISAPVAQAAGKCIWFNLLE</sequence>
<evidence type="ECO:0000256" key="1">
    <source>
        <dbReference type="SAM" id="MobiDB-lite"/>
    </source>
</evidence>
<dbReference type="Proteomes" id="UP000335636">
    <property type="component" value="Unassembled WGS sequence"/>
</dbReference>
<dbReference type="EMBL" id="CABDUW010000033">
    <property type="protein sequence ID" value="VTJ53779.1"/>
    <property type="molecule type" value="Genomic_DNA"/>
</dbReference>
<dbReference type="AlphaFoldDB" id="A0A5E4A9Q8"/>
<name>A0A5E4A9Q8_MARMO</name>